<keyword evidence="4 9" id="KW-0808">Transferase</keyword>
<evidence type="ECO:0000256" key="5">
    <source>
        <dbReference type="ARBA" id="ARBA00022898"/>
    </source>
</evidence>
<keyword evidence="6 9" id="KW-0198">Cysteine biosynthesis</keyword>
<dbReference type="Pfam" id="PF00291">
    <property type="entry name" value="PALP"/>
    <property type="match status" value="1"/>
</dbReference>
<dbReference type="GO" id="GO:0004124">
    <property type="term" value="F:cysteine synthase activity"/>
    <property type="evidence" value="ECO:0007669"/>
    <property type="project" value="UniProtKB-UniRule"/>
</dbReference>
<evidence type="ECO:0000256" key="3">
    <source>
        <dbReference type="ARBA" id="ARBA00022605"/>
    </source>
</evidence>
<feature type="modified residue" description="N6-(pyridoxal phosphate)lysine" evidence="8">
    <location>
        <position position="95"/>
    </location>
</feature>
<feature type="binding site" evidence="7">
    <location>
        <position position="318"/>
    </location>
    <ligand>
        <name>pyridoxal 5'-phosphate</name>
        <dbReference type="ChEBI" id="CHEBI:597326"/>
    </ligand>
</feature>
<dbReference type="InterPro" id="IPR001216">
    <property type="entry name" value="P-phosphate_BS"/>
</dbReference>
<dbReference type="AlphaFoldDB" id="A0AAP0MBG1"/>
<dbReference type="InterPro" id="IPR005859">
    <property type="entry name" value="CysK"/>
</dbReference>
<dbReference type="GO" id="GO:0006535">
    <property type="term" value="P:cysteine biosynthetic process from serine"/>
    <property type="evidence" value="ECO:0007669"/>
    <property type="project" value="UniProtKB-UniRule"/>
</dbReference>
<dbReference type="Proteomes" id="UP001428341">
    <property type="component" value="Unassembled WGS sequence"/>
</dbReference>
<protein>
    <recommendedName>
        <fullName evidence="9">Cysteine synthase</fullName>
        <ecNumber evidence="9">2.5.1.47</ecNumber>
    </recommendedName>
</protein>
<name>A0AAP0MBG1_9ROSI</name>
<feature type="domain" description="Tryptophan synthase beta chain-like PALP" evidence="10">
    <location>
        <begin position="58"/>
        <end position="344"/>
    </location>
</feature>
<evidence type="ECO:0000256" key="9">
    <source>
        <dbReference type="RuleBase" id="RU003985"/>
    </source>
</evidence>
<comment type="catalytic activity">
    <reaction evidence="9">
        <text>O-acetyl-L-serine + hydrogen sulfide = L-cysteine + acetate</text>
        <dbReference type="Rhea" id="RHEA:14829"/>
        <dbReference type="ChEBI" id="CHEBI:29919"/>
        <dbReference type="ChEBI" id="CHEBI:30089"/>
        <dbReference type="ChEBI" id="CHEBI:35235"/>
        <dbReference type="ChEBI" id="CHEBI:58340"/>
        <dbReference type="EC" id="2.5.1.47"/>
    </reaction>
</comment>
<evidence type="ECO:0000256" key="7">
    <source>
        <dbReference type="PIRSR" id="PIRSR605856-50"/>
    </source>
</evidence>
<evidence type="ECO:0000256" key="2">
    <source>
        <dbReference type="ARBA" id="ARBA00007103"/>
    </source>
</evidence>
<accession>A0AAP0MBG1</accession>
<dbReference type="NCBIfam" id="TIGR01139">
    <property type="entry name" value="cysK"/>
    <property type="match status" value="1"/>
</dbReference>
<feature type="binding site" evidence="7">
    <location>
        <position position="126"/>
    </location>
    <ligand>
        <name>pyridoxal 5'-phosphate</name>
        <dbReference type="ChEBI" id="CHEBI:597326"/>
    </ligand>
</feature>
<dbReference type="EC" id="2.5.1.47" evidence="9"/>
<feature type="binding site" evidence="7">
    <location>
        <begin position="230"/>
        <end position="234"/>
    </location>
    <ligand>
        <name>pyridoxal 5'-phosphate</name>
        <dbReference type="ChEBI" id="CHEBI:597326"/>
    </ligand>
</feature>
<reference evidence="11 12" key="1">
    <citation type="submission" date="2024-05" db="EMBL/GenBank/DDBJ databases">
        <title>Haplotype-resolved chromosome-level genome assembly of Huyou (Citrus changshanensis).</title>
        <authorList>
            <person name="Miao C."/>
            <person name="Chen W."/>
            <person name="Wu Y."/>
            <person name="Wang L."/>
            <person name="Zhao S."/>
            <person name="Grierson D."/>
            <person name="Xu C."/>
            <person name="Chen K."/>
        </authorList>
    </citation>
    <scope>NUCLEOTIDE SEQUENCE [LARGE SCALE GENOMIC DNA]</scope>
    <source>
        <strain evidence="11">01-14</strain>
        <tissue evidence="11">Leaf</tissue>
    </source>
</reference>
<dbReference type="Gene3D" id="3.40.50.1100">
    <property type="match status" value="2"/>
</dbReference>
<dbReference type="SUPFAM" id="SSF53686">
    <property type="entry name" value="Tryptophan synthase beta subunit-like PLP-dependent enzymes"/>
    <property type="match status" value="1"/>
</dbReference>
<dbReference type="InterPro" id="IPR001926">
    <property type="entry name" value="TrpB-like_PALP"/>
</dbReference>
<evidence type="ECO:0000256" key="4">
    <source>
        <dbReference type="ARBA" id="ARBA00022679"/>
    </source>
</evidence>
<proteinExistence type="inferred from homology"/>
<gene>
    <name evidence="11" type="ORF">WN944_017523</name>
</gene>
<sequence length="373" mass="40262">MAAALRSFLKKRALTCSEPMLMRRLVSSQPAPVDSSSFAQRLRDLPKDLPATNIKRDVSQLIGRTPLVFLNKVSEGCGAYIAVKQEMFQPTASIKDRPAAAMLEDAENKNLISPGKTTLIEPTSGNMGISMAFMAAMKGYKMVLTMPSYTSLERRVTMRAFGADLILTDPAKGMGGTVKKAHELLESTPNAFMLQQFSNPANTRVHFETTGPEIWEDTMGQVDIFVMGIGSGGTVSGVGQYLKSQNPNVKIYGVEPAESNILNGGKPGPHLITGNGVGFKPDILDMDVMEKVLEVSSDDAVKMARELALKEGLMVGISSGANTVAALRLASMPENKGKLIVTVHASFGERYLSSALFQELRKEAENMQPVSVD</sequence>
<evidence type="ECO:0000256" key="6">
    <source>
        <dbReference type="ARBA" id="ARBA00023192"/>
    </source>
</evidence>
<dbReference type="FunFam" id="3.40.50.1100:FF:000006">
    <property type="entry name" value="Cysteine synthase"/>
    <property type="match status" value="1"/>
</dbReference>
<evidence type="ECO:0000259" key="10">
    <source>
        <dbReference type="Pfam" id="PF00291"/>
    </source>
</evidence>
<dbReference type="NCBIfam" id="TIGR01136">
    <property type="entry name" value="cysKM"/>
    <property type="match status" value="1"/>
</dbReference>
<dbReference type="InterPro" id="IPR050214">
    <property type="entry name" value="Cys_Synth/Cystath_Beta-Synth"/>
</dbReference>
<comment type="cofactor">
    <cofactor evidence="1 7 9">
        <name>pyridoxal 5'-phosphate</name>
        <dbReference type="ChEBI" id="CHEBI:597326"/>
    </cofactor>
</comment>
<organism evidence="11 12">
    <name type="scientific">Citrus x changshan-huyou</name>
    <dbReference type="NCBI Taxonomy" id="2935761"/>
    <lineage>
        <taxon>Eukaryota</taxon>
        <taxon>Viridiplantae</taxon>
        <taxon>Streptophyta</taxon>
        <taxon>Embryophyta</taxon>
        <taxon>Tracheophyta</taxon>
        <taxon>Spermatophyta</taxon>
        <taxon>Magnoliopsida</taxon>
        <taxon>eudicotyledons</taxon>
        <taxon>Gunneridae</taxon>
        <taxon>Pentapetalae</taxon>
        <taxon>rosids</taxon>
        <taxon>malvids</taxon>
        <taxon>Sapindales</taxon>
        <taxon>Rutaceae</taxon>
        <taxon>Aurantioideae</taxon>
        <taxon>Citrus</taxon>
    </lineage>
</organism>
<dbReference type="PANTHER" id="PTHR10314">
    <property type="entry name" value="CYSTATHIONINE BETA-SYNTHASE"/>
    <property type="match status" value="1"/>
</dbReference>
<dbReference type="EMBL" id="JBCGBO010000005">
    <property type="protein sequence ID" value="KAK9202313.1"/>
    <property type="molecule type" value="Genomic_DNA"/>
</dbReference>
<evidence type="ECO:0000256" key="1">
    <source>
        <dbReference type="ARBA" id="ARBA00001933"/>
    </source>
</evidence>
<evidence type="ECO:0000256" key="8">
    <source>
        <dbReference type="PIRSR" id="PIRSR605856-51"/>
    </source>
</evidence>
<comment type="similarity">
    <text evidence="2 9">Belongs to the cysteine synthase/cystathionine beta-synthase family.</text>
</comment>
<keyword evidence="3 9" id="KW-0028">Amino-acid biosynthesis</keyword>
<dbReference type="InterPro" id="IPR005856">
    <property type="entry name" value="Cys_synth"/>
</dbReference>
<keyword evidence="5 7" id="KW-0663">Pyridoxal phosphate</keyword>
<keyword evidence="12" id="KW-1185">Reference proteome</keyword>
<evidence type="ECO:0000313" key="12">
    <source>
        <dbReference type="Proteomes" id="UP001428341"/>
    </source>
</evidence>
<dbReference type="CDD" id="cd01561">
    <property type="entry name" value="CBS_like"/>
    <property type="match status" value="1"/>
</dbReference>
<comment type="caution">
    <text evidence="11">The sequence shown here is derived from an EMBL/GenBank/DDBJ whole genome shotgun (WGS) entry which is preliminary data.</text>
</comment>
<dbReference type="PROSITE" id="PS00901">
    <property type="entry name" value="CYS_SYNTHASE"/>
    <property type="match status" value="1"/>
</dbReference>
<dbReference type="InterPro" id="IPR036052">
    <property type="entry name" value="TrpB-like_PALP_sf"/>
</dbReference>
<evidence type="ECO:0000313" key="11">
    <source>
        <dbReference type="EMBL" id="KAK9202313.1"/>
    </source>
</evidence>